<gene>
    <name evidence="2" type="ORF">TTHERM_01260770</name>
</gene>
<keyword evidence="3" id="KW-1185">Reference proteome</keyword>
<dbReference type="RefSeq" id="XP_001029885.3">
    <property type="nucleotide sequence ID" value="XM_001029885.3"/>
</dbReference>
<protein>
    <submittedName>
        <fullName evidence="2">Uncharacterized protein</fullName>
    </submittedName>
</protein>
<evidence type="ECO:0000313" key="2">
    <source>
        <dbReference type="EMBL" id="EAR82222.3"/>
    </source>
</evidence>
<evidence type="ECO:0000313" key="3">
    <source>
        <dbReference type="Proteomes" id="UP000009168"/>
    </source>
</evidence>
<dbReference type="InParanoid" id="Q22A97"/>
<dbReference type="HOGENOM" id="CLU_1550655_0_0_1"/>
<evidence type="ECO:0000256" key="1">
    <source>
        <dbReference type="SAM" id="MobiDB-lite"/>
    </source>
</evidence>
<dbReference type="OrthoDB" id="284103at2759"/>
<feature type="region of interest" description="Disordered" evidence="1">
    <location>
        <begin position="95"/>
        <end position="158"/>
    </location>
</feature>
<dbReference type="EMBL" id="GG662347">
    <property type="protein sequence ID" value="EAR82222.3"/>
    <property type="molecule type" value="Genomic_DNA"/>
</dbReference>
<dbReference type="KEGG" id="tet:TTHERM_01260770"/>
<sequence>MDKNQNIEEQNDDMQQLRARFYSSMNYNEYVNTFDKPPQKPAFKPVKMTLEEQINEINLDDLKTDDSLKLPEVRKPSQSVNFMIGKYSSSYLTQSNNTNQVKEEPNSQNSTTIATQQAEQIEEIEEEDQFESEFSISNNKMDQGYKNRNRSQSENSYSIFNFLERTRKQSLAN</sequence>
<accession>Q22A97</accession>
<feature type="compositionally biased region" description="Acidic residues" evidence="1">
    <location>
        <begin position="120"/>
        <end position="131"/>
    </location>
</feature>
<proteinExistence type="predicted"/>
<dbReference type="Proteomes" id="UP000009168">
    <property type="component" value="Unassembled WGS sequence"/>
</dbReference>
<reference evidence="3" key="1">
    <citation type="journal article" date="2006" name="PLoS Biol.">
        <title>Macronuclear genome sequence of the ciliate Tetrahymena thermophila, a model eukaryote.</title>
        <authorList>
            <person name="Eisen J.A."/>
            <person name="Coyne R.S."/>
            <person name="Wu M."/>
            <person name="Wu D."/>
            <person name="Thiagarajan M."/>
            <person name="Wortman J.R."/>
            <person name="Badger J.H."/>
            <person name="Ren Q."/>
            <person name="Amedeo P."/>
            <person name="Jones K.M."/>
            <person name="Tallon L.J."/>
            <person name="Delcher A.L."/>
            <person name="Salzberg S.L."/>
            <person name="Silva J.C."/>
            <person name="Haas B.J."/>
            <person name="Majoros W.H."/>
            <person name="Farzad M."/>
            <person name="Carlton J.M."/>
            <person name="Smith R.K. Jr."/>
            <person name="Garg J."/>
            <person name="Pearlman R.E."/>
            <person name="Karrer K.M."/>
            <person name="Sun L."/>
            <person name="Manning G."/>
            <person name="Elde N.C."/>
            <person name="Turkewitz A.P."/>
            <person name="Asai D.J."/>
            <person name="Wilkes D.E."/>
            <person name="Wang Y."/>
            <person name="Cai H."/>
            <person name="Collins K."/>
            <person name="Stewart B.A."/>
            <person name="Lee S.R."/>
            <person name="Wilamowska K."/>
            <person name="Weinberg Z."/>
            <person name="Ruzzo W.L."/>
            <person name="Wloga D."/>
            <person name="Gaertig J."/>
            <person name="Frankel J."/>
            <person name="Tsao C.-C."/>
            <person name="Gorovsky M.A."/>
            <person name="Keeling P.J."/>
            <person name="Waller R.F."/>
            <person name="Patron N.J."/>
            <person name="Cherry J.M."/>
            <person name="Stover N.A."/>
            <person name="Krieger C.J."/>
            <person name="del Toro C."/>
            <person name="Ryder H.F."/>
            <person name="Williamson S.C."/>
            <person name="Barbeau R.A."/>
            <person name="Hamilton E.P."/>
            <person name="Orias E."/>
        </authorList>
    </citation>
    <scope>NUCLEOTIDE SEQUENCE [LARGE SCALE GENOMIC DNA]</scope>
    <source>
        <strain evidence="3">SB210</strain>
    </source>
</reference>
<name>Q22A97_TETTS</name>
<organism evidence="2 3">
    <name type="scientific">Tetrahymena thermophila (strain SB210)</name>
    <dbReference type="NCBI Taxonomy" id="312017"/>
    <lineage>
        <taxon>Eukaryota</taxon>
        <taxon>Sar</taxon>
        <taxon>Alveolata</taxon>
        <taxon>Ciliophora</taxon>
        <taxon>Intramacronucleata</taxon>
        <taxon>Oligohymenophorea</taxon>
        <taxon>Hymenostomatida</taxon>
        <taxon>Tetrahymenina</taxon>
        <taxon>Tetrahymenidae</taxon>
        <taxon>Tetrahymena</taxon>
    </lineage>
</organism>
<dbReference type="GeneID" id="7835082"/>
<dbReference type="AlphaFoldDB" id="Q22A97"/>
<feature type="compositionally biased region" description="Low complexity" evidence="1">
    <location>
        <begin position="110"/>
        <end position="119"/>
    </location>
</feature>